<evidence type="ECO:0000256" key="1">
    <source>
        <dbReference type="ARBA" id="ARBA00007047"/>
    </source>
</evidence>
<dbReference type="PANTHER" id="PTHR13707:SF57">
    <property type="entry name" value="SUCCINYL-COA:3-KETOACID COENZYME A TRANSFERASE SUBUNIT B-RELATED"/>
    <property type="match status" value="1"/>
</dbReference>
<proteinExistence type="inferred from homology"/>
<reference evidence="3 4" key="1">
    <citation type="submission" date="2019-02" db="EMBL/GenBank/DDBJ databases">
        <title>Paenibacillus sp. nov., isolated from surface-sterilized tissue of Thalictrum simplex L.</title>
        <authorList>
            <person name="Tuo L."/>
        </authorList>
    </citation>
    <scope>NUCLEOTIDE SEQUENCE [LARGE SCALE GENOMIC DNA]</scope>
    <source>
        <strain evidence="3 4">N2SHLJ1</strain>
    </source>
</reference>
<evidence type="ECO:0000256" key="2">
    <source>
        <dbReference type="ARBA" id="ARBA00022679"/>
    </source>
</evidence>
<organism evidence="3 4">
    <name type="scientific">Paenibacillus thalictri</name>
    <dbReference type="NCBI Taxonomy" id="2527873"/>
    <lineage>
        <taxon>Bacteria</taxon>
        <taxon>Bacillati</taxon>
        <taxon>Bacillota</taxon>
        <taxon>Bacilli</taxon>
        <taxon>Bacillales</taxon>
        <taxon>Paenibacillaceae</taxon>
        <taxon>Paenibacillus</taxon>
    </lineage>
</organism>
<dbReference type="NCBIfam" id="TIGR02428">
    <property type="entry name" value="pcaJ_scoB_fam"/>
    <property type="match status" value="1"/>
</dbReference>
<accession>A0A4Q9DT07</accession>
<dbReference type="InterPro" id="IPR037171">
    <property type="entry name" value="NagB/RpiA_transferase-like"/>
</dbReference>
<dbReference type="SMART" id="SM00882">
    <property type="entry name" value="CoA_trans"/>
    <property type="match status" value="1"/>
</dbReference>
<dbReference type="Pfam" id="PF01144">
    <property type="entry name" value="CoA_trans"/>
    <property type="match status" value="1"/>
</dbReference>
<dbReference type="PANTHER" id="PTHR13707">
    <property type="entry name" value="KETOACID-COENZYME A TRANSFERASE"/>
    <property type="match status" value="1"/>
</dbReference>
<evidence type="ECO:0000313" key="3">
    <source>
        <dbReference type="EMBL" id="TBL80019.1"/>
    </source>
</evidence>
<keyword evidence="2 3" id="KW-0808">Transferase</keyword>
<dbReference type="Gene3D" id="3.40.1080.10">
    <property type="entry name" value="Glutaconate Coenzyme A-transferase"/>
    <property type="match status" value="1"/>
</dbReference>
<comment type="caution">
    <text evidence="3">The sequence shown here is derived from an EMBL/GenBank/DDBJ whole genome shotgun (WGS) entry which is preliminary data.</text>
</comment>
<dbReference type="Proteomes" id="UP000293142">
    <property type="component" value="Unassembled WGS sequence"/>
</dbReference>
<comment type="similarity">
    <text evidence="1">Belongs to the 3-oxoacid CoA-transferase subunit B family.</text>
</comment>
<dbReference type="OrthoDB" id="9778604at2"/>
<dbReference type="InterPro" id="IPR004165">
    <property type="entry name" value="CoA_trans_fam_I"/>
</dbReference>
<dbReference type="SUPFAM" id="SSF100950">
    <property type="entry name" value="NagB/RpiA/CoA transferase-like"/>
    <property type="match status" value="1"/>
</dbReference>
<keyword evidence="4" id="KW-1185">Reference proteome</keyword>
<sequence length="220" mass="23468">MAARLTNEQMSKRCSMDIPNGAYVNLGIGIPTLVGNYISGDKEVMFQNENGILGVGPLAAAGEEDYDLMNVSAQPVTLVPGGSFVNHADSFVMIRGGHIDYSIIGALQVSQDGDLANWITDPNAIPGVGGAMDLAVGAKNVFVVMTHTTKNGEPKIKEKCTFPLTAPHVVKRIYTDLAVIDVTEEGLILKELVPGLTIAQLQEKTEAKLIIKEDPKPLVV</sequence>
<dbReference type="EMBL" id="SIRE01000006">
    <property type="protein sequence ID" value="TBL80019.1"/>
    <property type="molecule type" value="Genomic_DNA"/>
</dbReference>
<dbReference type="AlphaFoldDB" id="A0A4Q9DT07"/>
<name>A0A4Q9DT07_9BACL</name>
<dbReference type="InterPro" id="IPR012791">
    <property type="entry name" value="3-oxoacid_CoA-transf_B"/>
</dbReference>
<gene>
    <name evidence="3" type="ORF">EYB31_09655</name>
</gene>
<dbReference type="GO" id="GO:0008410">
    <property type="term" value="F:CoA-transferase activity"/>
    <property type="evidence" value="ECO:0007669"/>
    <property type="project" value="InterPro"/>
</dbReference>
<protein>
    <submittedName>
        <fullName evidence="3">3-oxoacid CoA-transferase subunit B</fullName>
    </submittedName>
</protein>
<evidence type="ECO:0000313" key="4">
    <source>
        <dbReference type="Proteomes" id="UP000293142"/>
    </source>
</evidence>